<dbReference type="Gene3D" id="3.30.930.10">
    <property type="entry name" value="Bira Bifunctional Protein, Domain 2"/>
    <property type="match status" value="1"/>
</dbReference>
<dbReference type="SUPFAM" id="SSF141000">
    <property type="entry name" value="Glu-tRNAGln amidotransferase C subunit"/>
    <property type="match status" value="1"/>
</dbReference>
<dbReference type="EMBL" id="JACSDY010000014">
    <property type="protein sequence ID" value="KAF7409287.1"/>
    <property type="molecule type" value="Genomic_DNA"/>
</dbReference>
<accession>A0A834KNQ8</accession>
<dbReference type="InterPro" id="IPR036113">
    <property type="entry name" value="Asp/Glu-ADT_sf_sub_c"/>
</dbReference>
<comment type="caution">
    <text evidence="1">The sequence shown here is derived from an EMBL/GenBank/DDBJ whole genome shotgun (WGS) entry which is preliminary data.</text>
</comment>
<name>A0A834KNQ8_VESPE</name>
<gene>
    <name evidence="1" type="ORF">H0235_014139</name>
</gene>
<evidence type="ECO:0008006" key="3">
    <source>
        <dbReference type="Google" id="ProtNLM"/>
    </source>
</evidence>
<organism evidence="1 2">
    <name type="scientific">Vespula pensylvanica</name>
    <name type="common">Western yellow jacket</name>
    <name type="synonym">Wasp</name>
    <dbReference type="NCBI Taxonomy" id="30213"/>
    <lineage>
        <taxon>Eukaryota</taxon>
        <taxon>Metazoa</taxon>
        <taxon>Ecdysozoa</taxon>
        <taxon>Arthropoda</taxon>
        <taxon>Hexapoda</taxon>
        <taxon>Insecta</taxon>
        <taxon>Pterygota</taxon>
        <taxon>Neoptera</taxon>
        <taxon>Endopterygota</taxon>
        <taxon>Hymenoptera</taxon>
        <taxon>Apocrita</taxon>
        <taxon>Aculeata</taxon>
        <taxon>Vespoidea</taxon>
        <taxon>Vespidae</taxon>
        <taxon>Vespinae</taxon>
        <taxon>Vespula</taxon>
    </lineage>
</organism>
<sequence length="435" mass="50765">MDILLQLYRYRCNSFLRLKIASFRYTSICEKIVLKQLDQAKISESIINKKTINKLEKLSLIGYDNDRGIAILKAAVNFSERLRNFEIPEEVQPLYNPLEENNLYLREDKVQDINNRTTFINFSKSGFTYGLQGNMLLRNLEAHWFLHCVTMSPYNVFITTTDRIKHTLQILDNMNINEIPYGLAIIKDSKTSWNQLIWPPKCKVTSHKIAKTITFAHNSQSKDLFYKKQRERKMWWRKLTQNPSRFLLTESRKLKNREIIDIEVLFPFGNIIVETIIYQYDVHKLFVKTTNSKYDIDDVHMIEHVASLDWGCLALLSDSYEDGKSNQVLLHPKISPYKVAFCIEKESNETDSDTEKLSRFIIYLNNILRTKGFETILVNTKEVIEMCLVPFVVTVAQTSLKNGIIHITNRSTTLAEAIHFTDLVKYIALRCSHSV</sequence>
<dbReference type="AlphaFoldDB" id="A0A834KNQ8"/>
<evidence type="ECO:0000313" key="2">
    <source>
        <dbReference type="Proteomes" id="UP000600918"/>
    </source>
</evidence>
<evidence type="ECO:0000313" key="1">
    <source>
        <dbReference type="EMBL" id="KAF7409287.1"/>
    </source>
</evidence>
<proteinExistence type="predicted"/>
<dbReference type="SUPFAM" id="SSF55681">
    <property type="entry name" value="Class II aaRS and biotin synthetases"/>
    <property type="match status" value="1"/>
</dbReference>
<dbReference type="Gene3D" id="3.40.50.800">
    <property type="entry name" value="Anticodon-binding domain"/>
    <property type="match status" value="1"/>
</dbReference>
<dbReference type="InterPro" id="IPR045864">
    <property type="entry name" value="aa-tRNA-synth_II/BPL/LPL"/>
</dbReference>
<dbReference type="InterPro" id="IPR036621">
    <property type="entry name" value="Anticodon-bd_dom_sf"/>
</dbReference>
<protein>
    <recommendedName>
        <fullName evidence="3">DNA polymerase subunit gamma-2, mitochondrial</fullName>
    </recommendedName>
</protein>
<dbReference type="GO" id="GO:0006450">
    <property type="term" value="P:regulation of translational fidelity"/>
    <property type="evidence" value="ECO:0007669"/>
    <property type="project" value="InterPro"/>
</dbReference>
<dbReference type="Proteomes" id="UP000600918">
    <property type="component" value="Unassembled WGS sequence"/>
</dbReference>
<reference evidence="1" key="1">
    <citation type="journal article" date="2020" name="G3 (Bethesda)">
        <title>High-Quality Assemblies for Three Invasive Social Wasps from the &lt;i&gt;Vespula&lt;/i&gt; Genus.</title>
        <authorList>
            <person name="Harrop T.W.R."/>
            <person name="Guhlin J."/>
            <person name="McLaughlin G.M."/>
            <person name="Permina E."/>
            <person name="Stockwell P."/>
            <person name="Gilligan J."/>
            <person name="Le Lec M.F."/>
            <person name="Gruber M.A.M."/>
            <person name="Quinn O."/>
            <person name="Lovegrove M."/>
            <person name="Duncan E.J."/>
            <person name="Remnant E.J."/>
            <person name="Van Eeckhoven J."/>
            <person name="Graham B."/>
            <person name="Knapp R.A."/>
            <person name="Langford K.W."/>
            <person name="Kronenberg Z."/>
            <person name="Press M.O."/>
            <person name="Eacker S.M."/>
            <person name="Wilson-Rankin E.E."/>
            <person name="Purcell J."/>
            <person name="Lester P.J."/>
            <person name="Dearden P.K."/>
        </authorList>
    </citation>
    <scope>NUCLEOTIDE SEQUENCE</scope>
    <source>
        <strain evidence="1">Volc-1</strain>
    </source>
</reference>
<dbReference type="SUPFAM" id="SSF52954">
    <property type="entry name" value="Class II aaRS ABD-related"/>
    <property type="match status" value="1"/>
</dbReference>
<keyword evidence="2" id="KW-1185">Reference proteome</keyword>